<evidence type="ECO:0000256" key="2">
    <source>
        <dbReference type="ARBA" id="ARBA00022475"/>
    </source>
</evidence>
<evidence type="ECO:0000313" key="10">
    <source>
        <dbReference type="EMBL" id="CAB4000663.1"/>
    </source>
</evidence>
<keyword evidence="6" id="KW-0472">Membrane</keyword>
<accession>A0A6S7HC34</accession>
<dbReference type="Gene3D" id="1.20.1070.10">
    <property type="entry name" value="Rhodopsin 7-helix transmembrane proteins"/>
    <property type="match status" value="1"/>
</dbReference>
<keyword evidence="3" id="KW-0812">Transmembrane</keyword>
<organism evidence="10 11">
    <name type="scientific">Paramuricea clavata</name>
    <name type="common">Red gorgonian</name>
    <name type="synonym">Violescent sea-whip</name>
    <dbReference type="NCBI Taxonomy" id="317549"/>
    <lineage>
        <taxon>Eukaryota</taxon>
        <taxon>Metazoa</taxon>
        <taxon>Cnidaria</taxon>
        <taxon>Anthozoa</taxon>
        <taxon>Octocorallia</taxon>
        <taxon>Malacalcyonacea</taxon>
        <taxon>Plexauridae</taxon>
        <taxon>Paramuricea</taxon>
    </lineage>
</organism>
<keyword evidence="7 10" id="KW-0675">Receptor</keyword>
<evidence type="ECO:0000256" key="8">
    <source>
        <dbReference type="ARBA" id="ARBA00023180"/>
    </source>
</evidence>
<keyword evidence="4" id="KW-1133">Transmembrane helix</keyword>
<keyword evidence="5" id="KW-0297">G-protein coupled receptor</keyword>
<comment type="caution">
    <text evidence="10">The sequence shown here is derived from an EMBL/GenBank/DDBJ whole genome shotgun (WGS) entry which is preliminary data.</text>
</comment>
<name>A0A6S7HC34_PARCT</name>
<evidence type="ECO:0000256" key="9">
    <source>
        <dbReference type="ARBA" id="ARBA00023224"/>
    </source>
</evidence>
<dbReference type="PRINTS" id="PR00237">
    <property type="entry name" value="GPCRRHODOPSN"/>
</dbReference>
<keyword evidence="11" id="KW-1185">Reference proteome</keyword>
<dbReference type="PROSITE" id="PS50262">
    <property type="entry name" value="G_PROTEIN_RECEP_F1_2"/>
    <property type="match status" value="1"/>
</dbReference>
<sequence>MFFIAKPGLGCSFYRSMLVILTCLSWGTVLGNFTNGNCSGSQTNATTNGMTNGTEKESQSPWYFLSKEKYRNIVIVDMSVVATGALLNFVVIIAMAIDPLKILRKGPWVTILNLAIADIISCISFFFLSGQQFFIQESLLYYDITYFGWCFGSSASFLWLTFLAVQIFAITKFPLKSRYWFTTLKIVLVDIAVWLFAFLLGFSQITYVFYLPETTNLKIWTARIGVLQIALVIQIVLNIQVAFEIIRSGRSTGNPQNAKHKNIAKTVIILTLVLFLTAFPYFLLKQLEFLARLGHFDQGKTGGVLRYLSYCYEPIAMLNFAANPILYALRLPDYRETLLAFVGKSRSSYRRRSTQNMSSQLTNTFSLKSQRERAASYV</sequence>
<dbReference type="Pfam" id="PF00001">
    <property type="entry name" value="7tm_1"/>
    <property type="match status" value="1"/>
</dbReference>
<evidence type="ECO:0000313" key="11">
    <source>
        <dbReference type="Proteomes" id="UP001152795"/>
    </source>
</evidence>
<keyword evidence="9" id="KW-0807">Transducer</keyword>
<evidence type="ECO:0000256" key="3">
    <source>
        <dbReference type="ARBA" id="ARBA00022692"/>
    </source>
</evidence>
<dbReference type="GO" id="GO:0004930">
    <property type="term" value="F:G protein-coupled receptor activity"/>
    <property type="evidence" value="ECO:0007669"/>
    <property type="project" value="UniProtKB-KW"/>
</dbReference>
<protein>
    <submittedName>
        <fullName evidence="10">Succinate receptor 1</fullName>
    </submittedName>
</protein>
<evidence type="ECO:0000256" key="1">
    <source>
        <dbReference type="ARBA" id="ARBA00004651"/>
    </source>
</evidence>
<comment type="subcellular location">
    <subcellularLocation>
        <location evidence="1">Cell membrane</location>
        <topology evidence="1">Multi-pass membrane protein</topology>
    </subcellularLocation>
</comment>
<gene>
    <name evidence="10" type="ORF">PACLA_8A041246</name>
</gene>
<keyword evidence="8" id="KW-0325">Glycoprotein</keyword>
<dbReference type="InterPro" id="IPR000276">
    <property type="entry name" value="GPCR_Rhodpsn"/>
</dbReference>
<evidence type="ECO:0000256" key="7">
    <source>
        <dbReference type="ARBA" id="ARBA00023170"/>
    </source>
</evidence>
<evidence type="ECO:0000256" key="5">
    <source>
        <dbReference type="ARBA" id="ARBA00023040"/>
    </source>
</evidence>
<proteinExistence type="predicted"/>
<dbReference type="GO" id="GO:0005886">
    <property type="term" value="C:plasma membrane"/>
    <property type="evidence" value="ECO:0007669"/>
    <property type="project" value="UniProtKB-SubCell"/>
</dbReference>
<keyword evidence="2" id="KW-1003">Cell membrane</keyword>
<dbReference type="SUPFAM" id="SSF81321">
    <property type="entry name" value="Family A G protein-coupled receptor-like"/>
    <property type="match status" value="1"/>
</dbReference>
<dbReference type="Proteomes" id="UP001152795">
    <property type="component" value="Unassembled WGS sequence"/>
</dbReference>
<dbReference type="CDD" id="cd00637">
    <property type="entry name" value="7tm_classA_rhodopsin-like"/>
    <property type="match status" value="1"/>
</dbReference>
<reference evidence="10" key="1">
    <citation type="submission" date="2020-04" db="EMBL/GenBank/DDBJ databases">
        <authorList>
            <person name="Alioto T."/>
            <person name="Alioto T."/>
            <person name="Gomez Garrido J."/>
        </authorList>
    </citation>
    <scope>NUCLEOTIDE SEQUENCE</scope>
    <source>
        <strain evidence="10">A484AB</strain>
    </source>
</reference>
<dbReference type="InterPro" id="IPR017452">
    <property type="entry name" value="GPCR_Rhodpsn_7TM"/>
</dbReference>
<dbReference type="PANTHER" id="PTHR24246">
    <property type="entry name" value="OLFACTORY RECEPTOR AND ADENOSINE RECEPTOR"/>
    <property type="match status" value="1"/>
</dbReference>
<evidence type="ECO:0000256" key="4">
    <source>
        <dbReference type="ARBA" id="ARBA00022989"/>
    </source>
</evidence>
<evidence type="ECO:0000256" key="6">
    <source>
        <dbReference type="ARBA" id="ARBA00023136"/>
    </source>
</evidence>
<dbReference type="EMBL" id="CACRXK020003890">
    <property type="protein sequence ID" value="CAB4000663.1"/>
    <property type="molecule type" value="Genomic_DNA"/>
</dbReference>
<dbReference type="AlphaFoldDB" id="A0A6S7HC34"/>
<dbReference type="PANTHER" id="PTHR24246:SF27">
    <property type="entry name" value="ADENOSINE RECEPTOR, ISOFORM A"/>
    <property type="match status" value="1"/>
</dbReference>